<organism evidence="8 9">
    <name type="scientific">Nonomuraea polychroma</name>
    <dbReference type="NCBI Taxonomy" id="46176"/>
    <lineage>
        <taxon>Bacteria</taxon>
        <taxon>Bacillati</taxon>
        <taxon>Actinomycetota</taxon>
        <taxon>Actinomycetes</taxon>
        <taxon>Streptosporangiales</taxon>
        <taxon>Streptosporangiaceae</taxon>
        <taxon>Nonomuraea</taxon>
    </lineage>
</organism>
<reference evidence="8 9" key="1">
    <citation type="submission" date="2019-01" db="EMBL/GenBank/DDBJ databases">
        <title>Sequencing the genomes of 1000 actinobacteria strains.</title>
        <authorList>
            <person name="Klenk H.-P."/>
        </authorList>
    </citation>
    <scope>NUCLEOTIDE SEQUENCE [LARGE SCALE GENOMIC DNA]</scope>
    <source>
        <strain evidence="8 9">DSM 43925</strain>
    </source>
</reference>
<dbReference type="Gene3D" id="3.40.710.10">
    <property type="entry name" value="DD-peptidase/beta-lactamase superfamily"/>
    <property type="match status" value="1"/>
</dbReference>
<dbReference type="Pfam" id="PF00144">
    <property type="entry name" value="Beta-lactamase"/>
    <property type="match status" value="1"/>
</dbReference>
<evidence type="ECO:0000259" key="7">
    <source>
        <dbReference type="Pfam" id="PF00144"/>
    </source>
</evidence>
<keyword evidence="3 5" id="KW-0378">Hydrolase</keyword>
<dbReference type="PROSITE" id="PS00336">
    <property type="entry name" value="BETA_LACTAMASE_C"/>
    <property type="match status" value="1"/>
</dbReference>
<evidence type="ECO:0000256" key="6">
    <source>
        <dbReference type="SAM" id="Phobius"/>
    </source>
</evidence>
<keyword evidence="6" id="KW-0812">Transmembrane</keyword>
<feature type="domain" description="Beta-lactamase-related" evidence="7">
    <location>
        <begin position="51"/>
        <end position="355"/>
    </location>
</feature>
<evidence type="ECO:0000313" key="9">
    <source>
        <dbReference type="Proteomes" id="UP000284824"/>
    </source>
</evidence>
<accession>A0A438M841</accession>
<evidence type="ECO:0000256" key="3">
    <source>
        <dbReference type="ARBA" id="ARBA00022801"/>
    </source>
</evidence>
<feature type="transmembrane region" description="Helical" evidence="6">
    <location>
        <begin position="432"/>
        <end position="453"/>
    </location>
</feature>
<dbReference type="PANTHER" id="PTHR46825">
    <property type="entry name" value="D-ALANYL-D-ALANINE-CARBOXYPEPTIDASE/ENDOPEPTIDASE AMPH"/>
    <property type="match status" value="1"/>
</dbReference>
<comment type="catalytic activity">
    <reaction evidence="1 5">
        <text>a beta-lactam + H2O = a substituted beta-amino acid</text>
        <dbReference type="Rhea" id="RHEA:20401"/>
        <dbReference type="ChEBI" id="CHEBI:15377"/>
        <dbReference type="ChEBI" id="CHEBI:35627"/>
        <dbReference type="ChEBI" id="CHEBI:140347"/>
        <dbReference type="EC" id="3.5.2.6"/>
    </reaction>
</comment>
<evidence type="ECO:0000256" key="1">
    <source>
        <dbReference type="ARBA" id="ARBA00001526"/>
    </source>
</evidence>
<dbReference type="PANTHER" id="PTHR46825:SF9">
    <property type="entry name" value="BETA-LACTAMASE-RELATED DOMAIN-CONTAINING PROTEIN"/>
    <property type="match status" value="1"/>
</dbReference>
<evidence type="ECO:0000256" key="2">
    <source>
        <dbReference type="ARBA" id="ARBA00007840"/>
    </source>
</evidence>
<feature type="transmembrane region" description="Helical" evidence="6">
    <location>
        <begin position="376"/>
        <end position="396"/>
    </location>
</feature>
<dbReference type="GO" id="GO:0017001">
    <property type="term" value="P:antibiotic catabolic process"/>
    <property type="evidence" value="ECO:0007669"/>
    <property type="project" value="InterPro"/>
</dbReference>
<feature type="transmembrane region" description="Helical" evidence="6">
    <location>
        <begin position="403"/>
        <end position="420"/>
    </location>
</feature>
<dbReference type="AlphaFoldDB" id="A0A438M841"/>
<dbReference type="GO" id="GO:0030288">
    <property type="term" value="C:outer membrane-bounded periplasmic space"/>
    <property type="evidence" value="ECO:0007669"/>
    <property type="project" value="InterPro"/>
</dbReference>
<dbReference type="Proteomes" id="UP000284824">
    <property type="component" value="Unassembled WGS sequence"/>
</dbReference>
<keyword evidence="9" id="KW-1185">Reference proteome</keyword>
<evidence type="ECO:0000256" key="4">
    <source>
        <dbReference type="ARBA" id="ARBA00023251"/>
    </source>
</evidence>
<dbReference type="InterPro" id="IPR001466">
    <property type="entry name" value="Beta-lactam-related"/>
</dbReference>
<dbReference type="GO" id="GO:0008800">
    <property type="term" value="F:beta-lactamase activity"/>
    <property type="evidence" value="ECO:0007669"/>
    <property type="project" value="UniProtKB-UniRule"/>
</dbReference>
<dbReference type="GO" id="GO:0046677">
    <property type="term" value="P:response to antibiotic"/>
    <property type="evidence" value="ECO:0007669"/>
    <property type="project" value="UniProtKB-UniRule"/>
</dbReference>
<gene>
    <name evidence="8" type="ORF">EDD27_4481</name>
</gene>
<dbReference type="EMBL" id="SAUN01000001">
    <property type="protein sequence ID" value="RVX41889.1"/>
    <property type="molecule type" value="Genomic_DNA"/>
</dbReference>
<comment type="similarity">
    <text evidence="2 5">Belongs to the class-C beta-lactamase family.</text>
</comment>
<evidence type="ECO:0000313" key="8">
    <source>
        <dbReference type="EMBL" id="RVX41889.1"/>
    </source>
</evidence>
<evidence type="ECO:0000256" key="5">
    <source>
        <dbReference type="RuleBase" id="RU361140"/>
    </source>
</evidence>
<dbReference type="InterPro" id="IPR050491">
    <property type="entry name" value="AmpC-like"/>
</dbReference>
<feature type="transmembrane region" description="Helical" evidence="6">
    <location>
        <begin position="465"/>
        <end position="484"/>
    </location>
</feature>
<dbReference type="EC" id="3.5.2.6" evidence="5"/>
<keyword evidence="4 5" id="KW-0046">Antibiotic resistance</keyword>
<dbReference type="SUPFAM" id="SSF56601">
    <property type="entry name" value="beta-lactamase/transpeptidase-like"/>
    <property type="match status" value="1"/>
</dbReference>
<keyword evidence="6" id="KW-0472">Membrane</keyword>
<protein>
    <recommendedName>
        <fullName evidence="5">Beta-lactamase</fullName>
        <ecNumber evidence="5">3.5.2.6</ecNumber>
    </recommendedName>
</protein>
<comment type="caution">
    <text evidence="8">The sequence shown here is derived from an EMBL/GenBank/DDBJ whole genome shotgun (WGS) entry which is preliminary data.</text>
</comment>
<name>A0A438M841_9ACTN</name>
<dbReference type="InterPro" id="IPR001586">
    <property type="entry name" value="Beta-lactam_class-C_AS"/>
</dbReference>
<proteinExistence type="inferred from homology"/>
<keyword evidence="6" id="KW-1133">Transmembrane helix</keyword>
<dbReference type="InterPro" id="IPR012338">
    <property type="entry name" value="Beta-lactam/transpept-like"/>
</dbReference>
<sequence>MAVLKIVEVLVKMIAALSALAVFALALFVAPRPPVLGPPVTGDPALAAQVRRAAGADGYQSLSVALIEGGRTRFAGLGSADGTRPVDQRTPYELGSIAKAMTGMVLADLAEDGLSPDTLVRDLLPDAGLSAPATLAELASHRSGMPRLRLTPQIIAGALLSPYTGGDPYRGAGPETVLADAAAVKTGERGKVAYSNLGMALLGLALAEHSHTTYADLLRTRVLVPLGMTSTTALGPRDGLPPGHATGRAENGLAMDPWRAHGHAAAGGGVWSTAEDVAKLVNAVMNDTAPGADAATPRWNQNDRQRIGYGWFTTRYDNRTITWHNGATGGFTSYAGFDRATGRGVVVLSNTDKRVDALGLRLLGIERPDGENSSPAMTVVMILFTFSGLGFVVSAARARGIKRLSVTGQALWAVLLLWLTRNAGPWDAVPPVVWILGAGVLAVAIALAVLRWPRLELGHRTPVPWWSWISVVLPLVFLIMYGVAMAL</sequence>